<evidence type="ECO:0000313" key="2">
    <source>
        <dbReference type="EMBL" id="HCW92465.1"/>
    </source>
</evidence>
<keyword evidence="1" id="KW-1133">Transmembrane helix</keyword>
<comment type="caution">
    <text evidence="2">The sequence shown here is derived from an EMBL/GenBank/DDBJ whole genome shotgun (WGS) entry which is preliminary data.</text>
</comment>
<evidence type="ECO:0000313" key="3">
    <source>
        <dbReference type="Proteomes" id="UP000262325"/>
    </source>
</evidence>
<dbReference type="Proteomes" id="UP000262325">
    <property type="component" value="Unassembled WGS sequence"/>
</dbReference>
<reference evidence="2 3" key="1">
    <citation type="journal article" date="2018" name="Nat. Biotechnol.">
        <title>A standardized bacterial taxonomy based on genome phylogeny substantially revises the tree of life.</title>
        <authorList>
            <person name="Parks D.H."/>
            <person name="Chuvochina M."/>
            <person name="Waite D.W."/>
            <person name="Rinke C."/>
            <person name="Skarshewski A."/>
            <person name="Chaumeil P.A."/>
            <person name="Hugenholtz P."/>
        </authorList>
    </citation>
    <scope>NUCLEOTIDE SEQUENCE [LARGE SCALE GENOMIC DNA]</scope>
    <source>
        <strain evidence="2">UBA8672</strain>
    </source>
</reference>
<keyword evidence="1" id="KW-0812">Transmembrane</keyword>
<sequence length="51" mass="6422">MFYKYKLIDILKYAVFLILIVLTVIFLSQRIGYNWQFYRIKEFLYNYENGR</sequence>
<name>A0A3D5Q9C4_FLESI</name>
<gene>
    <name evidence="2" type="ORF">DHM44_02165</name>
</gene>
<dbReference type="EMBL" id="DPPF01000045">
    <property type="protein sequence ID" value="HCW92465.1"/>
    <property type="molecule type" value="Genomic_DNA"/>
</dbReference>
<feature type="non-terminal residue" evidence="2">
    <location>
        <position position="51"/>
    </location>
</feature>
<accession>A0A3D5Q9C4</accession>
<evidence type="ECO:0000256" key="1">
    <source>
        <dbReference type="SAM" id="Phobius"/>
    </source>
</evidence>
<feature type="transmembrane region" description="Helical" evidence="1">
    <location>
        <begin position="13"/>
        <end position="33"/>
    </location>
</feature>
<dbReference type="AlphaFoldDB" id="A0A3D5Q9C4"/>
<protein>
    <submittedName>
        <fullName evidence="2">Polar amino acid ABC transporter permease</fullName>
    </submittedName>
</protein>
<organism evidence="2 3">
    <name type="scientific">Flexistipes sinusarabici</name>
    <dbReference type="NCBI Taxonomy" id="2352"/>
    <lineage>
        <taxon>Bacteria</taxon>
        <taxon>Pseudomonadati</taxon>
        <taxon>Deferribacterota</taxon>
        <taxon>Deferribacteres</taxon>
        <taxon>Deferribacterales</taxon>
        <taxon>Flexistipitaceae</taxon>
        <taxon>Flexistipes</taxon>
    </lineage>
</organism>
<proteinExistence type="predicted"/>
<keyword evidence="1" id="KW-0472">Membrane</keyword>